<organism evidence="1 2">
    <name type="scientific">Eumeta variegata</name>
    <name type="common">Bagworm moth</name>
    <name type="synonym">Eumeta japonica</name>
    <dbReference type="NCBI Taxonomy" id="151549"/>
    <lineage>
        <taxon>Eukaryota</taxon>
        <taxon>Metazoa</taxon>
        <taxon>Ecdysozoa</taxon>
        <taxon>Arthropoda</taxon>
        <taxon>Hexapoda</taxon>
        <taxon>Insecta</taxon>
        <taxon>Pterygota</taxon>
        <taxon>Neoptera</taxon>
        <taxon>Endopterygota</taxon>
        <taxon>Lepidoptera</taxon>
        <taxon>Glossata</taxon>
        <taxon>Ditrysia</taxon>
        <taxon>Tineoidea</taxon>
        <taxon>Psychidae</taxon>
        <taxon>Oiketicinae</taxon>
        <taxon>Eumeta</taxon>
    </lineage>
</organism>
<comment type="caution">
    <text evidence="1">The sequence shown here is derived from an EMBL/GenBank/DDBJ whole genome shotgun (WGS) entry which is preliminary data.</text>
</comment>
<evidence type="ECO:0000313" key="2">
    <source>
        <dbReference type="Proteomes" id="UP000299102"/>
    </source>
</evidence>
<reference evidence="1 2" key="1">
    <citation type="journal article" date="2019" name="Commun. Biol.">
        <title>The bagworm genome reveals a unique fibroin gene that provides high tensile strength.</title>
        <authorList>
            <person name="Kono N."/>
            <person name="Nakamura H."/>
            <person name="Ohtoshi R."/>
            <person name="Tomita M."/>
            <person name="Numata K."/>
            <person name="Arakawa K."/>
        </authorList>
    </citation>
    <scope>NUCLEOTIDE SEQUENCE [LARGE SCALE GENOMIC DNA]</scope>
</reference>
<sequence>MRQRLRPVPTSTDRGVEAHERTLLNVVSVVPQFRLFLRCLRSSPLDHQFSLVCYCVHRKNGGKGREWTTFMRRAGGEDDTDFGFLEMAAVTGALRTRDATGRSVAAFRMSPEAVTGRFPFLLPGRRRLAAAGWSEGA</sequence>
<keyword evidence="2" id="KW-1185">Reference proteome</keyword>
<dbReference type="EMBL" id="BGZK01000819">
    <property type="protein sequence ID" value="GBP61642.1"/>
    <property type="molecule type" value="Genomic_DNA"/>
</dbReference>
<evidence type="ECO:0000313" key="1">
    <source>
        <dbReference type="EMBL" id="GBP61642.1"/>
    </source>
</evidence>
<name>A0A4C1XF87_EUMVA</name>
<dbReference type="AlphaFoldDB" id="A0A4C1XF87"/>
<protein>
    <submittedName>
        <fullName evidence="1">Uncharacterized protein</fullName>
    </submittedName>
</protein>
<gene>
    <name evidence="1" type="ORF">EVAR_43579_1</name>
</gene>
<dbReference type="Proteomes" id="UP000299102">
    <property type="component" value="Unassembled WGS sequence"/>
</dbReference>
<accession>A0A4C1XF87</accession>
<proteinExistence type="predicted"/>